<reference evidence="2" key="1">
    <citation type="submission" date="2016-11" db="EMBL/GenBank/DDBJ databases">
        <authorList>
            <person name="Varghese N."/>
            <person name="Submissions S."/>
        </authorList>
    </citation>
    <scope>NUCLEOTIDE SEQUENCE [LARGE SCALE GENOMIC DNA]</scope>
    <source>
        <strain evidence="2">DSM 17957</strain>
    </source>
</reference>
<accession>A0A1M6H575</accession>
<organism evidence="1 2">
    <name type="scientific">Geosporobacter subterraneus DSM 17957</name>
    <dbReference type="NCBI Taxonomy" id="1121919"/>
    <lineage>
        <taxon>Bacteria</taxon>
        <taxon>Bacillati</taxon>
        <taxon>Bacillota</taxon>
        <taxon>Clostridia</taxon>
        <taxon>Peptostreptococcales</taxon>
        <taxon>Thermotaleaceae</taxon>
        <taxon>Geosporobacter</taxon>
    </lineage>
</organism>
<dbReference type="EMBL" id="FQZV01000016">
    <property type="protein sequence ID" value="SHJ17354.1"/>
    <property type="molecule type" value="Genomic_DNA"/>
</dbReference>
<dbReference type="Proteomes" id="UP000184536">
    <property type="component" value="Unassembled WGS sequence"/>
</dbReference>
<dbReference type="AlphaFoldDB" id="A0A1M6H575"/>
<dbReference type="STRING" id="1121919.SAMN02745975_01444"/>
<keyword evidence="2" id="KW-1185">Reference proteome</keyword>
<evidence type="ECO:0000313" key="2">
    <source>
        <dbReference type="Proteomes" id="UP000184536"/>
    </source>
</evidence>
<name>A0A1M6H575_9FIRM</name>
<protein>
    <submittedName>
        <fullName evidence="1">Uncharacterized protein</fullName>
    </submittedName>
</protein>
<evidence type="ECO:0000313" key="1">
    <source>
        <dbReference type="EMBL" id="SHJ17354.1"/>
    </source>
</evidence>
<sequence length="160" mass="18819">MRSNCLPLDALDYYWMTDFIEAILDTVHQNILQKVPPWCWQDLYRVCGKLSIIMDRVTALDYLSVEAEKIRISAAFNTLIHTLCKEAGLILCISNIQWMDLCSFNCLKHALFKNLFPPMTLVLTGKENDTKLIELQRYFSHSKFIVFYSDQCYNSYRNER</sequence>
<proteinExistence type="predicted"/>
<dbReference type="OrthoDB" id="190810at2"/>
<gene>
    <name evidence="1" type="ORF">SAMN02745975_01444</name>
</gene>